<reference evidence="2" key="1">
    <citation type="submission" date="2021-01" db="EMBL/GenBank/DDBJ databases">
        <title>Caligus Genome Assembly.</title>
        <authorList>
            <person name="Gallardo-Escarate C."/>
        </authorList>
    </citation>
    <scope>NUCLEOTIDE SEQUENCE [LARGE SCALE GENOMIC DNA]</scope>
</reference>
<keyword evidence="2" id="KW-1185">Reference proteome</keyword>
<evidence type="ECO:0000313" key="1">
    <source>
        <dbReference type="EMBL" id="QQP37121.1"/>
    </source>
</evidence>
<feature type="non-terminal residue" evidence="1">
    <location>
        <position position="1"/>
    </location>
</feature>
<feature type="non-terminal residue" evidence="1">
    <location>
        <position position="50"/>
    </location>
</feature>
<dbReference type="EMBL" id="CP045901">
    <property type="protein sequence ID" value="QQP37121.1"/>
    <property type="molecule type" value="Genomic_DNA"/>
</dbReference>
<protein>
    <submittedName>
        <fullName evidence="1">LOC100158772</fullName>
    </submittedName>
</protein>
<name>A0A7T8JWV2_CALRO</name>
<sequence length="50" mass="5641">DNNKLPNTDIGKSEQSYLLLSSAFSPRGSMTQLPYEIKLDPDEPDTHFDD</sequence>
<dbReference type="AlphaFoldDB" id="A0A7T8JWV2"/>
<accession>A0A7T8JWV2</accession>
<gene>
    <name evidence="1" type="ORF">FKW44_017303</name>
</gene>
<proteinExistence type="predicted"/>
<evidence type="ECO:0000313" key="2">
    <source>
        <dbReference type="Proteomes" id="UP000595437"/>
    </source>
</evidence>
<organism evidence="1 2">
    <name type="scientific">Caligus rogercresseyi</name>
    <name type="common">Sea louse</name>
    <dbReference type="NCBI Taxonomy" id="217165"/>
    <lineage>
        <taxon>Eukaryota</taxon>
        <taxon>Metazoa</taxon>
        <taxon>Ecdysozoa</taxon>
        <taxon>Arthropoda</taxon>
        <taxon>Crustacea</taxon>
        <taxon>Multicrustacea</taxon>
        <taxon>Hexanauplia</taxon>
        <taxon>Copepoda</taxon>
        <taxon>Siphonostomatoida</taxon>
        <taxon>Caligidae</taxon>
        <taxon>Caligus</taxon>
    </lineage>
</organism>
<dbReference type="Proteomes" id="UP000595437">
    <property type="component" value="Chromosome 12"/>
</dbReference>